<proteinExistence type="predicted"/>
<evidence type="ECO:0000256" key="1">
    <source>
        <dbReference type="SAM" id="MobiDB-lite"/>
    </source>
</evidence>
<dbReference type="Gene3D" id="3.40.50.300">
    <property type="entry name" value="P-loop containing nucleotide triphosphate hydrolases"/>
    <property type="match status" value="1"/>
</dbReference>
<dbReference type="AlphaFoldDB" id="A0A6B2K0X4"/>
<keyword evidence="2" id="KW-0808">Transferase</keyword>
<dbReference type="EMBL" id="JAAGAB010000002">
    <property type="protein sequence ID" value="NDV01342.1"/>
    <property type="molecule type" value="Genomic_DNA"/>
</dbReference>
<protein>
    <submittedName>
        <fullName evidence="2">Sulfotransferase</fullName>
    </submittedName>
</protein>
<sequence length="264" mass="29433">MLVPRPSGAAKSEERPAETGTEEQTAPARETHEQRYIFIGGLDRGSLALIERCLVDRSVVATLRPDLPEREGQYLQDVVPNDRERGGLGRFALDARMHTPPAPPTEAERQRRRLLECWGPSVVGEADILVEKSAANLVRIPWLRSLFPGARFVMMTRDPRVVAVTSSKEYGASVDEMLINWGAAYAAAWRAKQEGLDDCIFLRHEDLRDAPEEVVDRLIAELGLPLRPDAAPLSLRNEDDTAAIAEFGQRRLGQGIWETLGYQL</sequence>
<evidence type="ECO:0000313" key="3">
    <source>
        <dbReference type="Proteomes" id="UP000474757"/>
    </source>
</evidence>
<dbReference type="Proteomes" id="UP000474757">
    <property type="component" value="Unassembled WGS sequence"/>
</dbReference>
<keyword evidence="3" id="KW-1185">Reference proteome</keyword>
<dbReference type="Pfam" id="PF13469">
    <property type="entry name" value="Sulfotransfer_3"/>
    <property type="match status" value="1"/>
</dbReference>
<accession>A0A6B2K0X4</accession>
<evidence type="ECO:0000313" key="2">
    <source>
        <dbReference type="EMBL" id="NDV01342.1"/>
    </source>
</evidence>
<organism evidence="2 3">
    <name type="scientific">Pseudoroseicyclus tamaricis</name>
    <dbReference type="NCBI Taxonomy" id="2705421"/>
    <lineage>
        <taxon>Bacteria</taxon>
        <taxon>Pseudomonadati</taxon>
        <taxon>Pseudomonadota</taxon>
        <taxon>Alphaproteobacteria</taxon>
        <taxon>Rhodobacterales</taxon>
        <taxon>Paracoccaceae</taxon>
        <taxon>Pseudoroseicyclus</taxon>
    </lineage>
</organism>
<name>A0A6B2K0X4_9RHOB</name>
<dbReference type="InterPro" id="IPR027417">
    <property type="entry name" value="P-loop_NTPase"/>
</dbReference>
<dbReference type="RefSeq" id="WP_163893040.1">
    <property type="nucleotide sequence ID" value="NZ_JAAFYS010000002.1"/>
</dbReference>
<dbReference type="GO" id="GO:0016740">
    <property type="term" value="F:transferase activity"/>
    <property type="evidence" value="ECO:0007669"/>
    <property type="project" value="UniProtKB-KW"/>
</dbReference>
<gene>
    <name evidence="2" type="ORF">GZA08_10235</name>
</gene>
<dbReference type="SUPFAM" id="SSF52540">
    <property type="entry name" value="P-loop containing nucleoside triphosphate hydrolases"/>
    <property type="match status" value="1"/>
</dbReference>
<comment type="caution">
    <text evidence="2">The sequence shown here is derived from an EMBL/GenBank/DDBJ whole genome shotgun (WGS) entry which is preliminary data.</text>
</comment>
<feature type="region of interest" description="Disordered" evidence="1">
    <location>
        <begin position="1"/>
        <end position="32"/>
    </location>
</feature>
<reference evidence="2 3" key="1">
    <citation type="submission" date="2020-02" db="EMBL/GenBank/DDBJ databases">
        <title>Pseudoroseicyclus tamarix, sp. nov., isolated from offshore sediment of a Tamarix chinensis forest.</title>
        <authorList>
            <person name="Gai Y."/>
        </authorList>
    </citation>
    <scope>NUCLEOTIDE SEQUENCE [LARGE SCALE GENOMIC DNA]</scope>
    <source>
        <strain evidence="2 3">CLL3-39</strain>
    </source>
</reference>